<dbReference type="KEGG" id="msaa:QYS49_07380"/>
<sequence length="217" mass="25346">MKRLVIICEGPTEQEFIRDVLEPHFTSKNIFIQTPLIKKSAGGIVPWKILKDQILGHLREGNSTVTTLIDYYGIPDKFKYPEWDESKSIVDRAERMTFLESAMLNQIPDDLRNRFMPYYQLHEFEGLLFNNLDSFEATFESSEFKDKPELIRILDQYPNPELINDNPKNAPSKRLYRLIDGYNKIVYGTILADNIGLVNLRAKSPRFNNWITQLETI</sequence>
<reference evidence="1 2" key="1">
    <citation type="submission" date="2023-08" db="EMBL/GenBank/DDBJ databases">
        <title>Comparative genomics and taxonomic characterization of three novel marine species of genus Marivirga.</title>
        <authorList>
            <person name="Muhammad N."/>
            <person name="Kim S.-G."/>
        </authorList>
    </citation>
    <scope>NUCLEOTIDE SEQUENCE [LARGE SCALE GENOMIC DNA]</scope>
    <source>
        <strain evidence="1 2">BDSF4-3</strain>
    </source>
</reference>
<gene>
    <name evidence="1" type="ORF">QYS49_07380</name>
</gene>
<dbReference type="InterPro" id="IPR025455">
    <property type="entry name" value="DUF4276"/>
</dbReference>
<dbReference type="AlphaFoldDB" id="A0AA49J8V1"/>
<dbReference type="Proteomes" id="UP001230496">
    <property type="component" value="Chromosome"/>
</dbReference>
<accession>A0AA49J8V1</accession>
<keyword evidence="2" id="KW-1185">Reference proteome</keyword>
<proteinExistence type="predicted"/>
<evidence type="ECO:0000313" key="1">
    <source>
        <dbReference type="EMBL" id="WKK77041.2"/>
    </source>
</evidence>
<dbReference type="EMBL" id="CP129971">
    <property type="protein sequence ID" value="WKK77041.2"/>
    <property type="molecule type" value="Genomic_DNA"/>
</dbReference>
<dbReference type="RefSeq" id="WP_308349945.1">
    <property type="nucleotide sequence ID" value="NZ_CP129971.1"/>
</dbReference>
<evidence type="ECO:0000313" key="2">
    <source>
        <dbReference type="Proteomes" id="UP001230496"/>
    </source>
</evidence>
<organism evidence="1 2">
    <name type="scientific">Marivirga salinarum</name>
    <dbReference type="NCBI Taxonomy" id="3059078"/>
    <lineage>
        <taxon>Bacteria</taxon>
        <taxon>Pseudomonadati</taxon>
        <taxon>Bacteroidota</taxon>
        <taxon>Cytophagia</taxon>
        <taxon>Cytophagales</taxon>
        <taxon>Marivirgaceae</taxon>
        <taxon>Marivirga</taxon>
    </lineage>
</organism>
<protein>
    <submittedName>
        <fullName evidence="1">DUF4276 family protein</fullName>
    </submittedName>
</protein>
<dbReference type="Pfam" id="PF14103">
    <property type="entry name" value="DUF4276"/>
    <property type="match status" value="1"/>
</dbReference>
<name>A0AA49J8V1_9BACT</name>